<reference evidence="1 2" key="1">
    <citation type="submission" date="2019-05" db="EMBL/GenBank/DDBJ databases">
        <title>Algicella ahnfeltiae gen. nov., sp. nov., a novel marine bacterium of the family Flavobacteriaceae isolated from a red alga.</title>
        <authorList>
            <person name="Nedashkovskaya O.I."/>
            <person name="Kukhlevskiy A.D."/>
            <person name="Kim S.-G."/>
            <person name="Zhukova N.V."/>
            <person name="Mikhailov V.V."/>
        </authorList>
    </citation>
    <scope>NUCLEOTIDE SEQUENCE [LARGE SCALE GENOMIC DNA]</scope>
    <source>
        <strain evidence="1 2">10Alg115</strain>
    </source>
</reference>
<evidence type="ECO:0000313" key="1">
    <source>
        <dbReference type="EMBL" id="QCX38659.1"/>
    </source>
</evidence>
<gene>
    <name evidence="1" type="ORF">FF125_09520</name>
</gene>
<dbReference type="KEGG" id="fbe:FF125_09520"/>
<dbReference type="OrthoDB" id="677137at2"/>
<dbReference type="AlphaFoldDB" id="A0A5B7TP05"/>
<organism evidence="1 2">
    <name type="scientific">Aureibaculum algae</name>
    <dbReference type="NCBI Taxonomy" id="2584122"/>
    <lineage>
        <taxon>Bacteria</taxon>
        <taxon>Pseudomonadati</taxon>
        <taxon>Bacteroidota</taxon>
        <taxon>Flavobacteriia</taxon>
        <taxon>Flavobacteriales</taxon>
        <taxon>Flavobacteriaceae</taxon>
        <taxon>Aureibaculum</taxon>
    </lineage>
</organism>
<sequence length="181" mass="21789">MTKLTSIDFYNTWKEKVTNRKEEMLKVWRKNKELTLFIKGSENSIIDEIANHFGLLSYEQDYYSIDAILYEKDNLTPKIKANTFWFRDIKVAFEHENNFKSGLYQEISHLLITNCELKVLVAYPDYEPDNELEYLHEIIKGTRHSKELSEKENFLIIFGYETGFEWEGYIYKENNWKKIIE</sequence>
<keyword evidence="2" id="KW-1185">Reference proteome</keyword>
<dbReference type="EMBL" id="CP040749">
    <property type="protein sequence ID" value="QCX38659.1"/>
    <property type="molecule type" value="Genomic_DNA"/>
</dbReference>
<proteinExistence type="predicted"/>
<accession>A0A5B7TP05</accession>
<evidence type="ECO:0000313" key="2">
    <source>
        <dbReference type="Proteomes" id="UP000306229"/>
    </source>
</evidence>
<protein>
    <submittedName>
        <fullName evidence="1">Uncharacterized protein</fullName>
    </submittedName>
</protein>
<name>A0A5B7TP05_9FLAO</name>
<dbReference type="RefSeq" id="WP_138949551.1">
    <property type="nucleotide sequence ID" value="NZ_CP040749.1"/>
</dbReference>
<dbReference type="Proteomes" id="UP000306229">
    <property type="component" value="Chromosome"/>
</dbReference>